<organism evidence="2 3">
    <name type="scientific">Enterococcus caccae ATCC BAA-1240</name>
    <dbReference type="NCBI Taxonomy" id="1158612"/>
    <lineage>
        <taxon>Bacteria</taxon>
        <taxon>Bacillati</taxon>
        <taxon>Bacillota</taxon>
        <taxon>Bacilli</taxon>
        <taxon>Lactobacillales</taxon>
        <taxon>Enterococcaceae</taxon>
        <taxon>Enterococcus</taxon>
    </lineage>
</organism>
<dbReference type="AlphaFoldDB" id="R3WB54"/>
<evidence type="ECO:0000313" key="3">
    <source>
        <dbReference type="Proteomes" id="UP000013840"/>
    </source>
</evidence>
<keyword evidence="1" id="KW-0812">Transmembrane</keyword>
<keyword evidence="3" id="KW-1185">Reference proteome</keyword>
<feature type="transmembrane region" description="Helical" evidence="1">
    <location>
        <begin position="6"/>
        <end position="25"/>
    </location>
</feature>
<feature type="transmembrane region" description="Helical" evidence="1">
    <location>
        <begin position="34"/>
        <end position="51"/>
    </location>
</feature>
<sequence>MKKLLAVLKSPLVYIFILWFCYLSITQKSLNQKFMVIILVIYTILLLISFYREYKEK</sequence>
<evidence type="ECO:0008006" key="4">
    <source>
        <dbReference type="Google" id="ProtNLM"/>
    </source>
</evidence>
<proteinExistence type="predicted"/>
<keyword evidence="1" id="KW-1133">Transmembrane helix</keyword>
<accession>R3WB54</accession>
<evidence type="ECO:0000313" key="2">
    <source>
        <dbReference type="EMBL" id="EOL45156.1"/>
    </source>
</evidence>
<comment type="caution">
    <text evidence="2">The sequence shown here is derived from an EMBL/GenBank/DDBJ whole genome shotgun (WGS) entry which is preliminary data.</text>
</comment>
<name>R3WB54_9ENTE</name>
<dbReference type="Proteomes" id="UP000013840">
    <property type="component" value="Unassembled WGS sequence"/>
</dbReference>
<evidence type="ECO:0000256" key="1">
    <source>
        <dbReference type="SAM" id="Phobius"/>
    </source>
</evidence>
<gene>
    <name evidence="2" type="ORF">UC7_01962</name>
</gene>
<keyword evidence="1" id="KW-0472">Membrane</keyword>
<protein>
    <recommendedName>
        <fullName evidence="4">Immunity protein</fullName>
    </recommendedName>
</protein>
<reference evidence="2 3" key="1">
    <citation type="submission" date="2013-02" db="EMBL/GenBank/DDBJ databases">
        <title>The Genome Sequence of Enterococcus caccae BAA-1240.</title>
        <authorList>
            <consortium name="The Broad Institute Genome Sequencing Platform"/>
            <consortium name="The Broad Institute Genome Sequencing Center for Infectious Disease"/>
            <person name="Earl A.M."/>
            <person name="Gilmore M.S."/>
            <person name="Lebreton F."/>
            <person name="Walker B."/>
            <person name="Young S.K."/>
            <person name="Zeng Q."/>
            <person name="Gargeya S."/>
            <person name="Fitzgerald M."/>
            <person name="Haas B."/>
            <person name="Abouelleil A."/>
            <person name="Alvarado L."/>
            <person name="Arachchi H.M."/>
            <person name="Berlin A.M."/>
            <person name="Chapman S.B."/>
            <person name="Dewar J."/>
            <person name="Goldberg J."/>
            <person name="Griggs A."/>
            <person name="Gujja S."/>
            <person name="Hansen M."/>
            <person name="Howarth C."/>
            <person name="Imamovic A."/>
            <person name="Larimer J."/>
            <person name="McCowan C."/>
            <person name="Murphy C."/>
            <person name="Neiman D."/>
            <person name="Pearson M."/>
            <person name="Priest M."/>
            <person name="Roberts A."/>
            <person name="Saif S."/>
            <person name="Shea T."/>
            <person name="Sisk P."/>
            <person name="Sykes S."/>
            <person name="Wortman J."/>
            <person name="Nusbaum C."/>
            <person name="Birren B."/>
        </authorList>
    </citation>
    <scope>NUCLEOTIDE SEQUENCE [LARGE SCALE GENOMIC DNA]</scope>
    <source>
        <strain evidence="2 3">ATCC BAA-1240</strain>
    </source>
</reference>
<dbReference type="EMBL" id="AJAU01000018">
    <property type="protein sequence ID" value="EOL45156.1"/>
    <property type="molecule type" value="Genomic_DNA"/>
</dbReference>